<feature type="region of interest" description="Disordered" evidence="1">
    <location>
        <begin position="1"/>
        <end position="77"/>
    </location>
</feature>
<dbReference type="EMBL" id="CM010723">
    <property type="protein sequence ID" value="RZC76779.1"/>
    <property type="molecule type" value="Genomic_DNA"/>
</dbReference>
<dbReference type="Proteomes" id="UP000316621">
    <property type="component" value="Chromosome 9"/>
</dbReference>
<evidence type="ECO:0000313" key="2">
    <source>
        <dbReference type="EMBL" id="RZC76779.1"/>
    </source>
</evidence>
<evidence type="ECO:0000313" key="3">
    <source>
        <dbReference type="Proteomes" id="UP000316621"/>
    </source>
</evidence>
<accession>A0A4Y7KXV7</accession>
<gene>
    <name evidence="2" type="ORF">C5167_000922</name>
</gene>
<feature type="compositionally biased region" description="Polar residues" evidence="1">
    <location>
        <begin position="1"/>
        <end position="16"/>
    </location>
</feature>
<dbReference type="Gramene" id="RZC76779">
    <property type="protein sequence ID" value="RZC76779"/>
    <property type="gene ID" value="C5167_000922"/>
</dbReference>
<reference evidence="2 3" key="1">
    <citation type="journal article" date="2018" name="Science">
        <title>The opium poppy genome and morphinan production.</title>
        <authorList>
            <person name="Guo L."/>
            <person name="Winzer T."/>
            <person name="Yang X."/>
            <person name="Li Y."/>
            <person name="Ning Z."/>
            <person name="He Z."/>
            <person name="Teodor R."/>
            <person name="Lu Y."/>
            <person name="Bowser T.A."/>
            <person name="Graham I.A."/>
            <person name="Ye K."/>
        </authorList>
    </citation>
    <scope>NUCLEOTIDE SEQUENCE [LARGE SCALE GENOMIC DNA]</scope>
    <source>
        <strain evidence="3">cv. HN1</strain>
        <tissue evidence="2">Leaves</tissue>
    </source>
</reference>
<evidence type="ECO:0000256" key="1">
    <source>
        <dbReference type="SAM" id="MobiDB-lite"/>
    </source>
</evidence>
<protein>
    <submittedName>
        <fullName evidence="2">Uncharacterized protein</fullName>
    </submittedName>
</protein>
<keyword evidence="3" id="KW-1185">Reference proteome</keyword>
<dbReference type="AlphaFoldDB" id="A0A4Y7KXV7"/>
<name>A0A4Y7KXV7_PAPSO</name>
<sequence>MDEASTSSSFQESNSAGAHKAESVLIRRRSPRFMGCGNTAETSDQASVQVSNSAGGFIPRRSPRFIGRGNTAESLDQGNAVASRISFRT</sequence>
<organism evidence="2 3">
    <name type="scientific">Papaver somniferum</name>
    <name type="common">Opium poppy</name>
    <dbReference type="NCBI Taxonomy" id="3469"/>
    <lineage>
        <taxon>Eukaryota</taxon>
        <taxon>Viridiplantae</taxon>
        <taxon>Streptophyta</taxon>
        <taxon>Embryophyta</taxon>
        <taxon>Tracheophyta</taxon>
        <taxon>Spermatophyta</taxon>
        <taxon>Magnoliopsida</taxon>
        <taxon>Ranunculales</taxon>
        <taxon>Papaveraceae</taxon>
        <taxon>Papaveroideae</taxon>
        <taxon>Papaver</taxon>
    </lineage>
</organism>
<proteinExistence type="predicted"/>
<feature type="compositionally biased region" description="Polar residues" evidence="1">
    <location>
        <begin position="39"/>
        <end position="54"/>
    </location>
</feature>